<dbReference type="Proteomes" id="UP000613740">
    <property type="component" value="Unassembled WGS sequence"/>
</dbReference>
<evidence type="ECO:0000313" key="1">
    <source>
        <dbReference type="EMBL" id="KAG2442097.1"/>
    </source>
</evidence>
<reference evidence="1" key="1">
    <citation type="journal article" date="2020" name="bioRxiv">
        <title>Comparative genomics of Chlamydomonas.</title>
        <authorList>
            <person name="Craig R.J."/>
            <person name="Hasan A.R."/>
            <person name="Ness R.W."/>
            <person name="Keightley P.D."/>
        </authorList>
    </citation>
    <scope>NUCLEOTIDE SEQUENCE</scope>
    <source>
        <strain evidence="1">CCAP 11/173</strain>
    </source>
</reference>
<accession>A0A835TE88</accession>
<keyword evidence="2" id="KW-1185">Reference proteome</keyword>
<organism evidence="1 2">
    <name type="scientific">Chlamydomonas schloesseri</name>
    <dbReference type="NCBI Taxonomy" id="2026947"/>
    <lineage>
        <taxon>Eukaryota</taxon>
        <taxon>Viridiplantae</taxon>
        <taxon>Chlorophyta</taxon>
        <taxon>core chlorophytes</taxon>
        <taxon>Chlorophyceae</taxon>
        <taxon>CS clade</taxon>
        <taxon>Chlamydomonadales</taxon>
        <taxon>Chlamydomonadaceae</taxon>
        <taxon>Chlamydomonas</taxon>
    </lineage>
</organism>
<name>A0A835TE88_9CHLO</name>
<gene>
    <name evidence="1" type="ORF">HYH02_009586</name>
</gene>
<comment type="caution">
    <text evidence="1">The sequence shown here is derived from an EMBL/GenBank/DDBJ whole genome shotgun (WGS) entry which is preliminary data.</text>
</comment>
<protein>
    <submittedName>
        <fullName evidence="1">Uncharacterized protein</fullName>
    </submittedName>
</protein>
<sequence>MMCPRGVGGARVTGSAGRPVPLPPDSLLVLSPPAVYALPAEWLGDRQQGLIAWGCVQRKHWGPRGGRDAAAAGVGGGGGGAGGALAAAGASQGVGVVVSQGPLLPLVQVDQRLPYEAKLVAGTALFPIPVAQGQQQQQQQQAVSGAPQGGSA</sequence>
<dbReference type="EMBL" id="JAEHOD010000033">
    <property type="protein sequence ID" value="KAG2442097.1"/>
    <property type="molecule type" value="Genomic_DNA"/>
</dbReference>
<dbReference type="AlphaFoldDB" id="A0A835TE88"/>
<evidence type="ECO:0000313" key="2">
    <source>
        <dbReference type="Proteomes" id="UP000613740"/>
    </source>
</evidence>
<proteinExistence type="predicted"/>